<dbReference type="Proteomes" id="UP000078520">
    <property type="component" value="Unassembled WGS sequence"/>
</dbReference>
<proteinExistence type="predicted"/>
<keyword evidence="1" id="KW-0812">Transmembrane</keyword>
<comment type="caution">
    <text evidence="2">The sequence shown here is derived from an EMBL/GenBank/DDBJ whole genome shotgun (WGS) entry which is preliminary data.</text>
</comment>
<evidence type="ECO:0000256" key="1">
    <source>
        <dbReference type="SAM" id="Phobius"/>
    </source>
</evidence>
<feature type="transmembrane region" description="Helical" evidence="1">
    <location>
        <begin position="53"/>
        <end position="81"/>
    </location>
</feature>
<dbReference type="EMBL" id="LVKI01000006">
    <property type="protein sequence ID" value="OAQ08816.1"/>
    <property type="molecule type" value="Genomic_DNA"/>
</dbReference>
<feature type="transmembrane region" description="Helical" evidence="1">
    <location>
        <begin position="101"/>
        <end position="119"/>
    </location>
</feature>
<reference evidence="3" key="1">
    <citation type="submission" date="2016-03" db="EMBL/GenBank/DDBJ databases">
        <authorList>
            <person name="Johnson T.J."/>
            <person name="Youmans B."/>
            <person name="Case K."/>
            <person name="Noll S."/>
        </authorList>
    </citation>
    <scope>NUCLEOTIDE SEQUENCE [LARGE SCALE GENOMIC DNA]</scope>
    <source>
        <strain evidence="3">UMNLAv8</strain>
    </source>
</reference>
<name>A0A179C5C5_9LACO</name>
<keyword evidence="1" id="KW-0472">Membrane</keyword>
<feature type="transmembrane region" description="Helical" evidence="1">
    <location>
        <begin position="183"/>
        <end position="207"/>
    </location>
</feature>
<accession>A0A179C5C5</accession>
<organism evidence="2 3">
    <name type="scientific">Ligilactobacillus aviarius</name>
    <dbReference type="NCBI Taxonomy" id="1606"/>
    <lineage>
        <taxon>Bacteria</taxon>
        <taxon>Bacillati</taxon>
        <taxon>Bacillota</taxon>
        <taxon>Bacilli</taxon>
        <taxon>Lactobacillales</taxon>
        <taxon>Lactobacillaceae</taxon>
        <taxon>Ligilactobacillus</taxon>
    </lineage>
</organism>
<evidence type="ECO:0000313" key="3">
    <source>
        <dbReference type="Proteomes" id="UP000078520"/>
    </source>
</evidence>
<keyword evidence="1" id="KW-1133">Transmembrane helix</keyword>
<dbReference type="RefSeq" id="WP_064208122.1">
    <property type="nucleotide sequence ID" value="NZ_LVKC01000010.1"/>
</dbReference>
<gene>
    <name evidence="2" type="ORF">A3O14_02515</name>
</gene>
<dbReference type="AlphaFoldDB" id="A0A179C5C5"/>
<protein>
    <submittedName>
        <fullName evidence="2">Uncharacterized protein</fullName>
    </submittedName>
</protein>
<sequence>MKSKDSKFTRYLKYGRMSVQGEKKKHSILIYYDTQEHRFVKFHASAKTSRKMLIYNMIILGIVLILICWDELISWVTPYYYSINTKETALMQWLNSFEWKFHWWLGILAGVLAVGWYLFNRHVDSNEFEDPVGLKDVADSNKDYVFMFLVMLLFDCFFIWIIYSDSDYPFPNLGLSDVFTVFLVILFTIYFFCIVVESMIAYCKYLWNVKIRKK</sequence>
<feature type="transmembrane region" description="Helical" evidence="1">
    <location>
        <begin position="144"/>
        <end position="163"/>
    </location>
</feature>
<evidence type="ECO:0000313" key="2">
    <source>
        <dbReference type="EMBL" id="OAQ08816.1"/>
    </source>
</evidence>